<dbReference type="SUPFAM" id="SSF51569">
    <property type="entry name" value="Aldolase"/>
    <property type="match status" value="1"/>
</dbReference>
<dbReference type="Gene3D" id="3.20.20.70">
    <property type="entry name" value="Aldolase class I"/>
    <property type="match status" value="1"/>
</dbReference>
<evidence type="ECO:0000256" key="10">
    <source>
        <dbReference type="ARBA" id="ARBA00023270"/>
    </source>
</evidence>
<evidence type="ECO:0000256" key="2">
    <source>
        <dbReference type="ARBA" id="ARBA00005120"/>
    </source>
</evidence>
<dbReference type="PANTHER" id="PTHR12128:SF66">
    <property type="entry name" value="4-HYDROXY-2-OXOGLUTARATE ALDOLASE, MITOCHONDRIAL"/>
    <property type="match status" value="1"/>
</dbReference>
<evidence type="ECO:0000256" key="6">
    <source>
        <dbReference type="ARBA" id="ARBA00022605"/>
    </source>
</evidence>
<dbReference type="PIRSF" id="PIRSF001365">
    <property type="entry name" value="DHDPS"/>
    <property type="match status" value="1"/>
</dbReference>
<sequence length="303" mass="32427">MNFGRILTAMVTPFNENGDVDYNKVTELVNYLITNGTEGIVVAGTTGESPTLSSDEKVLLYRKVVEVANGRIPVIAGTGSNNTQASIELTKKAAEAGVNGIMLVVPYYNKPSQEGLYQHFKAIAEATTLPVMLYNIPGRSAVNMTPETIIRLSKVENIVCVKEASGNLDAMAQIIEETDDNFSLYSGDDALTIPVLAIGGVGVVSVAAHVIGNEMQDMVQAFFNGDLKGASALHRKLLPMMKALFAAPSPSPVKAALGLKGIDTGSLRLPLIPLNETEREVLKNALLPILEKDKIQFITSIAR</sequence>
<dbReference type="PANTHER" id="PTHR12128">
    <property type="entry name" value="DIHYDRODIPICOLINATE SYNTHASE"/>
    <property type="match status" value="1"/>
</dbReference>
<evidence type="ECO:0000256" key="7">
    <source>
        <dbReference type="ARBA" id="ARBA00022915"/>
    </source>
</evidence>
<evidence type="ECO:0000256" key="3">
    <source>
        <dbReference type="ARBA" id="ARBA00007592"/>
    </source>
</evidence>
<dbReference type="UniPathway" id="UPA00034">
    <property type="reaction ID" value="UER00017"/>
</dbReference>
<dbReference type="InterPro" id="IPR013785">
    <property type="entry name" value="Aldolase_TIM"/>
</dbReference>
<dbReference type="NCBIfam" id="TIGR00674">
    <property type="entry name" value="dapA"/>
    <property type="match status" value="1"/>
</dbReference>
<dbReference type="InterPro" id="IPR002220">
    <property type="entry name" value="DapA-like"/>
</dbReference>
<name>A0A072P0X8_SCHAZ</name>
<dbReference type="GO" id="GO:0005829">
    <property type="term" value="C:cytosol"/>
    <property type="evidence" value="ECO:0007669"/>
    <property type="project" value="TreeGrafter"/>
</dbReference>
<feature type="binding site" evidence="12 15">
    <location>
        <position position="46"/>
    </location>
    <ligand>
        <name>pyruvate</name>
        <dbReference type="ChEBI" id="CHEBI:15361"/>
    </ligand>
</feature>
<evidence type="ECO:0000256" key="5">
    <source>
        <dbReference type="ARBA" id="ARBA00022490"/>
    </source>
</evidence>
<comment type="subcellular location">
    <subcellularLocation>
        <location evidence="12">Cytoplasm</location>
    </subcellularLocation>
</comment>
<dbReference type="AlphaFoldDB" id="A0A072P0X8"/>
<dbReference type="GO" id="GO:0019877">
    <property type="term" value="P:diaminopimelate biosynthetic process"/>
    <property type="evidence" value="ECO:0007669"/>
    <property type="project" value="UniProtKB-UniRule"/>
</dbReference>
<evidence type="ECO:0000256" key="11">
    <source>
        <dbReference type="ARBA" id="ARBA00047836"/>
    </source>
</evidence>
<comment type="function">
    <text evidence="1 12">Catalyzes the condensation of (S)-aspartate-beta-semialdehyde [(S)-ASA] and pyruvate to 4-hydroxy-tetrahydrodipicolinate (HTPA).</text>
</comment>
<gene>
    <name evidence="12" type="primary">dapA</name>
    <name evidence="16" type="ORF">M670_01529</name>
</gene>
<dbReference type="EC" id="4.3.3.7" evidence="4 12"/>
<feature type="binding site" evidence="12 15">
    <location>
        <position position="204"/>
    </location>
    <ligand>
        <name>pyruvate</name>
        <dbReference type="ChEBI" id="CHEBI:15361"/>
    </ligand>
</feature>
<dbReference type="RefSeq" id="WP_035194576.1">
    <property type="nucleotide sequence ID" value="NZ_JJRY01000004.1"/>
</dbReference>
<accession>A0A072P0X8</accession>
<dbReference type="SMART" id="SM01130">
    <property type="entry name" value="DHDPS"/>
    <property type="match status" value="1"/>
</dbReference>
<dbReference type="GO" id="GO:0009089">
    <property type="term" value="P:lysine biosynthetic process via diaminopimelate"/>
    <property type="evidence" value="ECO:0007669"/>
    <property type="project" value="UniProtKB-UniRule"/>
</dbReference>
<keyword evidence="5 12" id="KW-0963">Cytoplasm</keyword>
<organism evidence="16 17">
    <name type="scientific">Schinkia azotoformans MEV2011</name>
    <dbReference type="NCBI Taxonomy" id="1348973"/>
    <lineage>
        <taxon>Bacteria</taxon>
        <taxon>Bacillati</taxon>
        <taxon>Bacillota</taxon>
        <taxon>Bacilli</taxon>
        <taxon>Bacillales</taxon>
        <taxon>Bacillaceae</taxon>
        <taxon>Calidifontibacillus/Schinkia group</taxon>
        <taxon>Schinkia</taxon>
    </lineage>
</organism>
<evidence type="ECO:0000256" key="12">
    <source>
        <dbReference type="HAMAP-Rule" id="MF_00418"/>
    </source>
</evidence>
<dbReference type="HAMAP" id="MF_00418">
    <property type="entry name" value="DapA"/>
    <property type="match status" value="1"/>
</dbReference>
<dbReference type="InterPro" id="IPR005263">
    <property type="entry name" value="DapA"/>
</dbReference>
<dbReference type="CDD" id="cd00950">
    <property type="entry name" value="DHDPS"/>
    <property type="match status" value="1"/>
</dbReference>
<evidence type="ECO:0000256" key="4">
    <source>
        <dbReference type="ARBA" id="ARBA00012086"/>
    </source>
</evidence>
<feature type="site" description="Part of a proton relay during catalysis" evidence="12">
    <location>
        <position position="45"/>
    </location>
</feature>
<dbReference type="InterPro" id="IPR020624">
    <property type="entry name" value="Schiff_base-form_aldolases_CS"/>
</dbReference>
<dbReference type="PROSITE" id="PS00665">
    <property type="entry name" value="DHDPS_1"/>
    <property type="match status" value="1"/>
</dbReference>
<comment type="pathway">
    <text evidence="2 12">Amino-acid biosynthesis; L-lysine biosynthesis via DAP pathway; (S)-tetrahydrodipicolinate from L-aspartate: step 3/4.</text>
</comment>
<proteinExistence type="inferred from homology"/>
<dbReference type="OrthoDB" id="9782828at2"/>
<evidence type="ECO:0000256" key="15">
    <source>
        <dbReference type="PIRSR" id="PIRSR001365-2"/>
    </source>
</evidence>
<dbReference type="EMBL" id="JJRY01000004">
    <property type="protein sequence ID" value="KEF39140.1"/>
    <property type="molecule type" value="Genomic_DNA"/>
</dbReference>
<feature type="active site" description="Proton donor/acceptor" evidence="12 14">
    <location>
        <position position="134"/>
    </location>
</feature>
<keyword evidence="6 12" id="KW-0028">Amino-acid biosynthesis</keyword>
<evidence type="ECO:0000256" key="9">
    <source>
        <dbReference type="ARBA" id="ARBA00023239"/>
    </source>
</evidence>
<reference evidence="16 17" key="1">
    <citation type="submission" date="2014-04" db="EMBL/GenBank/DDBJ databases">
        <title>Draft genome sequence of Bacillus azotoformans MEV2011, a (co-) denitrifying strain unable to grow in the presence of oxygen.</title>
        <authorList>
            <person name="Nielsen M."/>
            <person name="Schreiber L."/>
            <person name="Finster K."/>
            <person name="Schramm A."/>
        </authorList>
    </citation>
    <scope>NUCLEOTIDE SEQUENCE [LARGE SCALE GENOMIC DNA]</scope>
    <source>
        <strain evidence="16 17">MEV2011</strain>
    </source>
</reference>
<keyword evidence="8 12" id="KW-0457">Lysine biosynthesis</keyword>
<feature type="site" description="Part of a proton relay during catalysis" evidence="12">
    <location>
        <position position="108"/>
    </location>
</feature>
<dbReference type="Pfam" id="PF00701">
    <property type="entry name" value="DHDPS"/>
    <property type="match status" value="1"/>
</dbReference>
<dbReference type="Proteomes" id="UP000027936">
    <property type="component" value="Unassembled WGS sequence"/>
</dbReference>
<evidence type="ECO:0000256" key="14">
    <source>
        <dbReference type="PIRSR" id="PIRSR001365-1"/>
    </source>
</evidence>
<comment type="subunit">
    <text evidence="12">Homotetramer; dimer of dimers.</text>
</comment>
<evidence type="ECO:0000256" key="8">
    <source>
        <dbReference type="ARBA" id="ARBA00023154"/>
    </source>
</evidence>
<evidence type="ECO:0000313" key="17">
    <source>
        <dbReference type="Proteomes" id="UP000027936"/>
    </source>
</evidence>
<dbReference type="PATRIC" id="fig|1348973.3.peg.1493"/>
<protein>
    <recommendedName>
        <fullName evidence="4 12">4-hydroxy-tetrahydrodipicolinate synthase</fullName>
        <shortName evidence="12">HTPA synthase</shortName>
        <ecNumber evidence="4 12">4.3.3.7</ecNumber>
    </recommendedName>
</protein>
<comment type="catalytic activity">
    <reaction evidence="11 12">
        <text>L-aspartate 4-semialdehyde + pyruvate = (2S,4S)-4-hydroxy-2,3,4,5-tetrahydrodipicolinate + H2O + H(+)</text>
        <dbReference type="Rhea" id="RHEA:34171"/>
        <dbReference type="ChEBI" id="CHEBI:15361"/>
        <dbReference type="ChEBI" id="CHEBI:15377"/>
        <dbReference type="ChEBI" id="CHEBI:15378"/>
        <dbReference type="ChEBI" id="CHEBI:67139"/>
        <dbReference type="ChEBI" id="CHEBI:537519"/>
        <dbReference type="EC" id="4.3.3.7"/>
    </reaction>
</comment>
<keyword evidence="10 12" id="KW-0704">Schiff base</keyword>
<evidence type="ECO:0000256" key="13">
    <source>
        <dbReference type="PIRNR" id="PIRNR001365"/>
    </source>
</evidence>
<feature type="active site" description="Schiff-base intermediate with substrate" evidence="12 14">
    <location>
        <position position="162"/>
    </location>
</feature>
<comment type="caution">
    <text evidence="12">Was originally thought to be a dihydrodipicolinate synthase (DHDPS), catalyzing the condensation of (S)-aspartate-beta-semialdehyde [(S)-ASA] and pyruvate to dihydrodipicolinate (DHDP). However, it was shown in E.coli that the product of the enzymatic reaction is not dihydrodipicolinate but in fact (4S)-4-hydroxy-2,3,4,5-tetrahydro-(2S)-dipicolinic acid (HTPA), and that the consecutive dehydration reaction leading to DHDP is not spontaneous but catalyzed by DapB.</text>
</comment>
<comment type="caution">
    <text evidence="16">The sequence shown here is derived from an EMBL/GenBank/DDBJ whole genome shotgun (WGS) entry which is preliminary data.</text>
</comment>
<dbReference type="PRINTS" id="PR00146">
    <property type="entry name" value="DHPICSNTHASE"/>
</dbReference>
<evidence type="ECO:0000256" key="1">
    <source>
        <dbReference type="ARBA" id="ARBA00003294"/>
    </source>
</evidence>
<comment type="similarity">
    <text evidence="3 12 13">Belongs to the DapA family.</text>
</comment>
<keyword evidence="7 12" id="KW-0220">Diaminopimelate biosynthesis</keyword>
<keyword evidence="9 12" id="KW-0456">Lyase</keyword>
<dbReference type="GO" id="GO:0008840">
    <property type="term" value="F:4-hydroxy-tetrahydrodipicolinate synthase activity"/>
    <property type="evidence" value="ECO:0007669"/>
    <property type="project" value="UniProtKB-UniRule"/>
</dbReference>
<evidence type="ECO:0000313" key="16">
    <source>
        <dbReference type="EMBL" id="KEF39140.1"/>
    </source>
</evidence>